<evidence type="ECO:0000313" key="8">
    <source>
        <dbReference type="Proteomes" id="UP000659654"/>
    </source>
</evidence>
<dbReference type="Proteomes" id="UP000659654">
    <property type="component" value="Unassembled WGS sequence"/>
</dbReference>
<keyword evidence="3 5" id="KW-1133">Transmembrane helix</keyword>
<proteinExistence type="predicted"/>
<evidence type="ECO:0000256" key="2">
    <source>
        <dbReference type="ARBA" id="ARBA00022692"/>
    </source>
</evidence>
<name>A0A811LX92_BURXY</name>
<dbReference type="PROSITE" id="PS50801">
    <property type="entry name" value="STAS"/>
    <property type="match status" value="1"/>
</dbReference>
<evidence type="ECO:0000256" key="5">
    <source>
        <dbReference type="SAM" id="Phobius"/>
    </source>
</evidence>
<dbReference type="InterPro" id="IPR001902">
    <property type="entry name" value="SLC26A/SulP_fam"/>
</dbReference>
<dbReference type="EMBL" id="CAJFDI010000005">
    <property type="protein sequence ID" value="CAD5232727.1"/>
    <property type="molecule type" value="Genomic_DNA"/>
</dbReference>
<dbReference type="Gene3D" id="3.30.750.24">
    <property type="entry name" value="STAS domain"/>
    <property type="match status" value="1"/>
</dbReference>
<accession>A0A811LX92</accession>
<dbReference type="SUPFAM" id="SSF52091">
    <property type="entry name" value="SpoIIaa-like"/>
    <property type="match status" value="1"/>
</dbReference>
<evidence type="ECO:0000259" key="6">
    <source>
        <dbReference type="PROSITE" id="PS50801"/>
    </source>
</evidence>
<feature type="transmembrane region" description="Helical" evidence="5">
    <location>
        <begin position="449"/>
        <end position="480"/>
    </location>
</feature>
<keyword evidence="8" id="KW-1185">Reference proteome</keyword>
<dbReference type="Proteomes" id="UP000582659">
    <property type="component" value="Unassembled WGS sequence"/>
</dbReference>
<comment type="subcellular location">
    <subcellularLocation>
        <location evidence="1">Membrane</location>
        <topology evidence="1">Multi-pass membrane protein</topology>
    </subcellularLocation>
</comment>
<dbReference type="InterPro" id="IPR036513">
    <property type="entry name" value="STAS_dom_sf"/>
</dbReference>
<evidence type="ECO:0000256" key="4">
    <source>
        <dbReference type="ARBA" id="ARBA00023136"/>
    </source>
</evidence>
<dbReference type="SMR" id="A0A811LX92"/>
<dbReference type="PANTHER" id="PTHR11814">
    <property type="entry name" value="SULFATE TRANSPORTER"/>
    <property type="match status" value="1"/>
</dbReference>
<sequence length="646" mass="71086">MPKFEARYGRVDEPKESAAKKAMAKACESIRPRALFGFLSSLLPILEWLPAYRWKEDFMSDLIAGVTVGIMVVPQGMAYASLANVPPVVGLYANFIAIFIYMFFGTSRHISVGTFAVASMMVGNAQIIQFENFNATMSAWEPQMTKFGVAVSPLTLTSSLTLGVGVAQLVMGLFRLAFLTKYISDPLVSGFTTGAAMHVFMSQVPKAMGIKIPATPGIGELVHKVINCILGIPRINWVTFTIALLGCAFLWLGRDFLNPPFQKRFKLPIPFELILVIVSIVASQVFGFNKNFKVSIVKHVPNGLPPFALPNLSIIPHILPDIISISIICFMFAFSMSKLFAKKHKYKVDANQELHALGIVHAIASCFPVYPVGASLSRSSLCELAGARTQLNAIFTSALLFFVIMFIGHFLEPLPMAVLAAIVMVSLKSLFMQFGDIPRLWKLSKIDCITWIVACFTTMLLDVTLGLAISVAFVIMTLVLREQWPQLDWLASTEERDVFKPAGKYQGLLSTGETEDVKVLKFGCPLHFANVEKLVDFVSDYLVQIASAPPKSIKVTDLNGKTNVEDVRPQNTLVLDGGAIAYVDSMGIEALVECYKDAEKVGVRVFYADFSDLVIDSLTRAGFFQTVPKDNFFPTVRDAVETARTT</sequence>
<dbReference type="InterPro" id="IPR011547">
    <property type="entry name" value="SLC26A/SulP_dom"/>
</dbReference>
<feature type="domain" description="STAS" evidence="6">
    <location>
        <begin position="507"/>
        <end position="643"/>
    </location>
</feature>
<feature type="transmembrane region" description="Helical" evidence="5">
    <location>
        <begin position="235"/>
        <end position="253"/>
    </location>
</feature>
<dbReference type="OrthoDB" id="288203at2759"/>
<feature type="transmembrane region" description="Helical" evidence="5">
    <location>
        <begin position="393"/>
        <end position="411"/>
    </location>
</feature>
<feature type="transmembrane region" description="Helical" evidence="5">
    <location>
        <begin position="418"/>
        <end position="437"/>
    </location>
</feature>
<gene>
    <name evidence="7" type="ORF">BXYJ_LOCUS12818</name>
</gene>
<dbReference type="NCBIfam" id="TIGR00815">
    <property type="entry name" value="sulP"/>
    <property type="match status" value="1"/>
</dbReference>
<keyword evidence="2 5" id="KW-0812">Transmembrane</keyword>
<evidence type="ECO:0000256" key="1">
    <source>
        <dbReference type="ARBA" id="ARBA00004141"/>
    </source>
</evidence>
<dbReference type="Pfam" id="PF01740">
    <property type="entry name" value="STAS"/>
    <property type="match status" value="1"/>
</dbReference>
<dbReference type="EMBL" id="CAJFCV020000005">
    <property type="protein sequence ID" value="CAG9125601.1"/>
    <property type="molecule type" value="Genomic_DNA"/>
</dbReference>
<comment type="caution">
    <text evidence="7">The sequence shown here is derived from an EMBL/GenBank/DDBJ whole genome shotgun (WGS) entry which is preliminary data.</text>
</comment>
<feature type="transmembrane region" description="Helical" evidence="5">
    <location>
        <begin position="88"/>
        <end position="105"/>
    </location>
</feature>
<feature type="transmembrane region" description="Helical" evidence="5">
    <location>
        <begin position="112"/>
        <end position="130"/>
    </location>
</feature>
<dbReference type="GO" id="GO:0055085">
    <property type="term" value="P:transmembrane transport"/>
    <property type="evidence" value="ECO:0007669"/>
    <property type="project" value="InterPro"/>
</dbReference>
<feature type="transmembrane region" description="Helical" evidence="5">
    <location>
        <begin position="62"/>
        <end position="82"/>
    </location>
</feature>
<keyword evidence="4 5" id="KW-0472">Membrane</keyword>
<organism evidence="7 8">
    <name type="scientific">Bursaphelenchus xylophilus</name>
    <name type="common">Pinewood nematode worm</name>
    <name type="synonym">Aphelenchoides xylophilus</name>
    <dbReference type="NCBI Taxonomy" id="6326"/>
    <lineage>
        <taxon>Eukaryota</taxon>
        <taxon>Metazoa</taxon>
        <taxon>Ecdysozoa</taxon>
        <taxon>Nematoda</taxon>
        <taxon>Chromadorea</taxon>
        <taxon>Rhabditida</taxon>
        <taxon>Tylenchina</taxon>
        <taxon>Tylenchomorpha</taxon>
        <taxon>Aphelenchoidea</taxon>
        <taxon>Aphelenchoididae</taxon>
        <taxon>Bursaphelenchus</taxon>
    </lineage>
</organism>
<reference evidence="7" key="1">
    <citation type="submission" date="2020-09" db="EMBL/GenBank/DDBJ databases">
        <authorList>
            <person name="Kikuchi T."/>
        </authorList>
    </citation>
    <scope>NUCLEOTIDE SEQUENCE</scope>
    <source>
        <strain evidence="7">Ka4C1</strain>
    </source>
</reference>
<feature type="transmembrane region" description="Helical" evidence="5">
    <location>
        <begin position="354"/>
        <end position="373"/>
    </location>
</feature>
<evidence type="ECO:0000313" key="7">
    <source>
        <dbReference type="EMBL" id="CAD5232727.1"/>
    </source>
</evidence>
<evidence type="ECO:0000256" key="3">
    <source>
        <dbReference type="ARBA" id="ARBA00022989"/>
    </source>
</evidence>
<feature type="transmembrane region" description="Helical" evidence="5">
    <location>
        <begin position="150"/>
        <end position="170"/>
    </location>
</feature>
<dbReference type="Pfam" id="PF00916">
    <property type="entry name" value="Sulfate_transp"/>
    <property type="match status" value="1"/>
</dbReference>
<dbReference type="GO" id="GO:0016020">
    <property type="term" value="C:membrane"/>
    <property type="evidence" value="ECO:0007669"/>
    <property type="project" value="UniProtKB-SubCell"/>
</dbReference>
<dbReference type="InterPro" id="IPR002645">
    <property type="entry name" value="STAS_dom"/>
</dbReference>
<dbReference type="AlphaFoldDB" id="A0A811LX92"/>
<feature type="transmembrane region" description="Helical" evidence="5">
    <location>
        <begin position="265"/>
        <end position="286"/>
    </location>
</feature>
<dbReference type="CDD" id="cd07042">
    <property type="entry name" value="STAS_SulP_like_sulfate_transporter"/>
    <property type="match status" value="1"/>
</dbReference>
<feature type="transmembrane region" description="Helical" evidence="5">
    <location>
        <begin position="314"/>
        <end position="334"/>
    </location>
</feature>
<protein>
    <submittedName>
        <fullName evidence="7">(pine wood nematode) hypothetical protein</fullName>
    </submittedName>
</protein>